<evidence type="ECO:0000313" key="3">
    <source>
        <dbReference type="Proteomes" id="UP000298030"/>
    </source>
</evidence>
<feature type="compositionally biased region" description="Basic and acidic residues" evidence="1">
    <location>
        <begin position="359"/>
        <end position="375"/>
    </location>
</feature>
<evidence type="ECO:0000256" key="1">
    <source>
        <dbReference type="SAM" id="MobiDB-lite"/>
    </source>
</evidence>
<feature type="compositionally biased region" description="Basic and acidic residues" evidence="1">
    <location>
        <begin position="216"/>
        <end position="236"/>
    </location>
</feature>
<feature type="compositionally biased region" description="Basic residues" evidence="1">
    <location>
        <begin position="154"/>
        <end position="168"/>
    </location>
</feature>
<accession>A0A4Y7S5B6</accession>
<feature type="compositionally biased region" description="Polar residues" evidence="1">
    <location>
        <begin position="327"/>
        <end position="337"/>
    </location>
</feature>
<dbReference type="AlphaFoldDB" id="A0A4Y7S5B6"/>
<feature type="region of interest" description="Disordered" evidence="1">
    <location>
        <begin position="300"/>
        <end position="375"/>
    </location>
</feature>
<dbReference type="Proteomes" id="UP000298030">
    <property type="component" value="Unassembled WGS sequence"/>
</dbReference>
<sequence length="375" mass="41494">MAKRMRNYVREEYVTDALAREWGEPGDMGLENNMSFVRGVQKRQQEGLVGFEFYQWKDGKGRFHPPCPVTPGSSDEGPTSLVPGPIPHAKTQPPTTTSSSKSKESLGILVPTQESDRYGGVKSEASPGFEDNDDSDIHWVDEDICSENTGSAKSKPRLPRRGKHRRRFLVQTPPQDEQDGEGLEQGHTQEDVEMAVLRDELIEQAGVKQVTTTGRTRPEKERVENDGLERQEKARTEKLNLEKERLEKERLVVEQGPVKLERAETPCVIQFDGAPIGEVGVSEAGRAGLEPDGLGVRLEGIHITSRDNTPGPLKGNTSDRQDVAPASTASTDAQPNTAAKMKPKPRVKKPNATVKTRVSQREGKGKPRKLNEYGF</sequence>
<feature type="region of interest" description="Disordered" evidence="1">
    <location>
        <begin position="205"/>
        <end position="236"/>
    </location>
</feature>
<name>A0A4Y7S5B6_COPMI</name>
<dbReference type="EMBL" id="QPFP01000329">
    <property type="protein sequence ID" value="TEB16424.1"/>
    <property type="molecule type" value="Genomic_DNA"/>
</dbReference>
<comment type="caution">
    <text evidence="2">The sequence shown here is derived from an EMBL/GenBank/DDBJ whole genome shotgun (WGS) entry which is preliminary data.</text>
</comment>
<gene>
    <name evidence="2" type="ORF">FA13DRAFT_1804664</name>
</gene>
<evidence type="ECO:0000313" key="2">
    <source>
        <dbReference type="EMBL" id="TEB16424.1"/>
    </source>
</evidence>
<organism evidence="2 3">
    <name type="scientific">Coprinellus micaceus</name>
    <name type="common">Glistening ink-cap mushroom</name>
    <name type="synonym">Coprinus micaceus</name>
    <dbReference type="NCBI Taxonomy" id="71717"/>
    <lineage>
        <taxon>Eukaryota</taxon>
        <taxon>Fungi</taxon>
        <taxon>Dikarya</taxon>
        <taxon>Basidiomycota</taxon>
        <taxon>Agaricomycotina</taxon>
        <taxon>Agaricomycetes</taxon>
        <taxon>Agaricomycetidae</taxon>
        <taxon>Agaricales</taxon>
        <taxon>Agaricineae</taxon>
        <taxon>Psathyrellaceae</taxon>
        <taxon>Coprinellus</taxon>
    </lineage>
</organism>
<proteinExistence type="predicted"/>
<keyword evidence="3" id="KW-1185">Reference proteome</keyword>
<feature type="compositionally biased region" description="Low complexity" evidence="1">
    <location>
        <begin position="90"/>
        <end position="100"/>
    </location>
</feature>
<protein>
    <submittedName>
        <fullName evidence="2">Uncharacterized protein</fullName>
    </submittedName>
</protein>
<feature type="region of interest" description="Disordered" evidence="1">
    <location>
        <begin position="60"/>
        <end position="190"/>
    </location>
</feature>
<reference evidence="2 3" key="1">
    <citation type="journal article" date="2019" name="Nat. Ecol. Evol.">
        <title>Megaphylogeny resolves global patterns of mushroom evolution.</title>
        <authorList>
            <person name="Varga T."/>
            <person name="Krizsan K."/>
            <person name="Foldi C."/>
            <person name="Dima B."/>
            <person name="Sanchez-Garcia M."/>
            <person name="Sanchez-Ramirez S."/>
            <person name="Szollosi G.J."/>
            <person name="Szarkandi J.G."/>
            <person name="Papp V."/>
            <person name="Albert L."/>
            <person name="Andreopoulos W."/>
            <person name="Angelini C."/>
            <person name="Antonin V."/>
            <person name="Barry K.W."/>
            <person name="Bougher N.L."/>
            <person name="Buchanan P."/>
            <person name="Buyck B."/>
            <person name="Bense V."/>
            <person name="Catcheside P."/>
            <person name="Chovatia M."/>
            <person name="Cooper J."/>
            <person name="Damon W."/>
            <person name="Desjardin D."/>
            <person name="Finy P."/>
            <person name="Geml J."/>
            <person name="Haridas S."/>
            <person name="Hughes K."/>
            <person name="Justo A."/>
            <person name="Karasinski D."/>
            <person name="Kautmanova I."/>
            <person name="Kiss B."/>
            <person name="Kocsube S."/>
            <person name="Kotiranta H."/>
            <person name="LaButti K.M."/>
            <person name="Lechner B.E."/>
            <person name="Liimatainen K."/>
            <person name="Lipzen A."/>
            <person name="Lukacs Z."/>
            <person name="Mihaltcheva S."/>
            <person name="Morgado L.N."/>
            <person name="Niskanen T."/>
            <person name="Noordeloos M.E."/>
            <person name="Ohm R.A."/>
            <person name="Ortiz-Santana B."/>
            <person name="Ovrebo C."/>
            <person name="Racz N."/>
            <person name="Riley R."/>
            <person name="Savchenko A."/>
            <person name="Shiryaev A."/>
            <person name="Soop K."/>
            <person name="Spirin V."/>
            <person name="Szebenyi C."/>
            <person name="Tomsovsky M."/>
            <person name="Tulloss R.E."/>
            <person name="Uehling J."/>
            <person name="Grigoriev I.V."/>
            <person name="Vagvolgyi C."/>
            <person name="Papp T."/>
            <person name="Martin F.M."/>
            <person name="Miettinen O."/>
            <person name="Hibbett D.S."/>
            <person name="Nagy L.G."/>
        </authorList>
    </citation>
    <scope>NUCLEOTIDE SEQUENCE [LARGE SCALE GENOMIC DNA]</scope>
    <source>
        <strain evidence="2 3">FP101781</strain>
    </source>
</reference>